<keyword evidence="2" id="KW-0238">DNA-binding</keyword>
<dbReference type="InterPro" id="IPR036390">
    <property type="entry name" value="WH_DNA-bd_sf"/>
</dbReference>
<feature type="domain" description="HTH asnC-type" evidence="4">
    <location>
        <begin position="1"/>
        <end position="64"/>
    </location>
</feature>
<dbReference type="InterPro" id="IPR019887">
    <property type="entry name" value="Tscrpt_reg_AsnC/Lrp_C"/>
</dbReference>
<dbReference type="Proteomes" id="UP000609121">
    <property type="component" value="Unassembled WGS sequence"/>
</dbReference>
<dbReference type="EMBL" id="JACVXA010000029">
    <property type="protein sequence ID" value="MBE3638663.1"/>
    <property type="molecule type" value="Genomic_DNA"/>
</dbReference>
<organism evidence="5 6">
    <name type="scientific">Mangrovicoccus algicola</name>
    <dbReference type="NCBI Taxonomy" id="2771008"/>
    <lineage>
        <taxon>Bacteria</taxon>
        <taxon>Pseudomonadati</taxon>
        <taxon>Pseudomonadota</taxon>
        <taxon>Alphaproteobacteria</taxon>
        <taxon>Rhodobacterales</taxon>
        <taxon>Paracoccaceae</taxon>
        <taxon>Mangrovicoccus</taxon>
    </lineage>
</organism>
<dbReference type="SUPFAM" id="SSF54909">
    <property type="entry name" value="Dimeric alpha+beta barrel"/>
    <property type="match status" value="1"/>
</dbReference>
<accession>A0A8J6YZF3</accession>
<dbReference type="AlphaFoldDB" id="A0A8J6YZF3"/>
<evidence type="ECO:0000313" key="5">
    <source>
        <dbReference type="EMBL" id="MBE3638663.1"/>
    </source>
</evidence>
<dbReference type="GO" id="GO:0043200">
    <property type="term" value="P:response to amino acid"/>
    <property type="evidence" value="ECO:0007669"/>
    <property type="project" value="TreeGrafter"/>
</dbReference>
<evidence type="ECO:0000256" key="2">
    <source>
        <dbReference type="ARBA" id="ARBA00023125"/>
    </source>
</evidence>
<dbReference type="GO" id="GO:0043565">
    <property type="term" value="F:sequence-specific DNA binding"/>
    <property type="evidence" value="ECO:0007669"/>
    <property type="project" value="InterPro"/>
</dbReference>
<dbReference type="PANTHER" id="PTHR30154:SF34">
    <property type="entry name" value="TRANSCRIPTIONAL REGULATOR AZLB"/>
    <property type="match status" value="1"/>
</dbReference>
<dbReference type="InterPro" id="IPR019888">
    <property type="entry name" value="Tscrpt_reg_AsnC-like"/>
</dbReference>
<dbReference type="InterPro" id="IPR011991">
    <property type="entry name" value="ArsR-like_HTH"/>
</dbReference>
<dbReference type="Pfam" id="PF13412">
    <property type="entry name" value="HTH_24"/>
    <property type="match status" value="1"/>
</dbReference>
<dbReference type="Gene3D" id="1.10.10.10">
    <property type="entry name" value="Winged helix-like DNA-binding domain superfamily/Winged helix DNA-binding domain"/>
    <property type="match status" value="1"/>
</dbReference>
<dbReference type="InterPro" id="IPR011008">
    <property type="entry name" value="Dimeric_a/b-barrel"/>
</dbReference>
<keyword evidence="1" id="KW-0805">Transcription regulation</keyword>
<gene>
    <name evidence="5" type="ORF">ICN82_10650</name>
</gene>
<dbReference type="PROSITE" id="PS50956">
    <property type="entry name" value="HTH_ASNC_2"/>
    <property type="match status" value="1"/>
</dbReference>
<evidence type="ECO:0000259" key="4">
    <source>
        <dbReference type="PROSITE" id="PS50956"/>
    </source>
</evidence>
<sequence length="152" mass="17310">MQTDDTDRRLLRQLQAAPDLAIAELADRANVSAATARRRLERMRAAGLLRGPRAVIDWEALGYRVEVSLRIAIDKTVPGAFDLFLDEARKIPEVTEIQTFLGRVDLRLSVRARDMADYQRLYRDRILALPHMADIEALVRVATVFERESLPL</sequence>
<dbReference type="InterPro" id="IPR036388">
    <property type="entry name" value="WH-like_DNA-bd_sf"/>
</dbReference>
<dbReference type="CDD" id="cd00090">
    <property type="entry name" value="HTH_ARSR"/>
    <property type="match status" value="1"/>
</dbReference>
<dbReference type="PRINTS" id="PR00033">
    <property type="entry name" value="HTHASNC"/>
</dbReference>
<name>A0A8J6YZF3_9RHOB</name>
<reference evidence="5" key="1">
    <citation type="submission" date="2020-09" db="EMBL/GenBank/DDBJ databases">
        <title>A novel bacterium of genus Mangrovicoccus, isolated from South China Sea.</title>
        <authorList>
            <person name="Huang H."/>
            <person name="Mo K."/>
            <person name="Hu Y."/>
        </authorList>
    </citation>
    <scope>NUCLEOTIDE SEQUENCE</scope>
    <source>
        <strain evidence="5">HB182678</strain>
    </source>
</reference>
<keyword evidence="3" id="KW-0804">Transcription</keyword>
<dbReference type="RefSeq" id="WP_193182511.1">
    <property type="nucleotide sequence ID" value="NZ_JACVXA010000029.1"/>
</dbReference>
<dbReference type="GO" id="GO:0005829">
    <property type="term" value="C:cytosol"/>
    <property type="evidence" value="ECO:0007669"/>
    <property type="project" value="TreeGrafter"/>
</dbReference>
<dbReference type="Pfam" id="PF01037">
    <property type="entry name" value="AsnC_trans_reg"/>
    <property type="match status" value="1"/>
</dbReference>
<dbReference type="InterPro" id="IPR000485">
    <property type="entry name" value="AsnC-type_HTH_dom"/>
</dbReference>
<comment type="caution">
    <text evidence="5">The sequence shown here is derived from an EMBL/GenBank/DDBJ whole genome shotgun (WGS) entry which is preliminary data.</text>
</comment>
<protein>
    <submittedName>
        <fullName evidence="5">Lrp/AsnC family transcriptional regulator</fullName>
    </submittedName>
</protein>
<keyword evidence="6" id="KW-1185">Reference proteome</keyword>
<dbReference type="Gene3D" id="3.30.70.920">
    <property type="match status" value="1"/>
</dbReference>
<evidence type="ECO:0000256" key="1">
    <source>
        <dbReference type="ARBA" id="ARBA00023015"/>
    </source>
</evidence>
<evidence type="ECO:0000313" key="6">
    <source>
        <dbReference type="Proteomes" id="UP000609121"/>
    </source>
</evidence>
<dbReference type="SUPFAM" id="SSF46785">
    <property type="entry name" value="Winged helix' DNA-binding domain"/>
    <property type="match status" value="1"/>
</dbReference>
<dbReference type="PANTHER" id="PTHR30154">
    <property type="entry name" value="LEUCINE-RESPONSIVE REGULATORY PROTEIN"/>
    <property type="match status" value="1"/>
</dbReference>
<dbReference type="GO" id="GO:0006355">
    <property type="term" value="P:regulation of DNA-templated transcription"/>
    <property type="evidence" value="ECO:0007669"/>
    <property type="project" value="UniProtKB-ARBA"/>
</dbReference>
<dbReference type="SMART" id="SM00344">
    <property type="entry name" value="HTH_ASNC"/>
    <property type="match status" value="1"/>
</dbReference>
<evidence type="ECO:0000256" key="3">
    <source>
        <dbReference type="ARBA" id="ARBA00023163"/>
    </source>
</evidence>
<proteinExistence type="predicted"/>